<dbReference type="GeneID" id="63685584"/>
<protein>
    <recommendedName>
        <fullName evidence="4">CxC1-like cysteine cluster associated with KDZ transposases domain-containing protein</fullName>
    </recommendedName>
</protein>
<dbReference type="HOGENOM" id="CLU_315680_0_0_1"/>
<feature type="compositionally biased region" description="Polar residues" evidence="1">
    <location>
        <begin position="1"/>
        <end position="13"/>
    </location>
</feature>
<dbReference type="OrthoDB" id="2505969at2759"/>
<dbReference type="InterPro" id="IPR040521">
    <property type="entry name" value="KDZ"/>
</dbReference>
<sequence>MASTSGSLSTGSPHTLEEHLLSRPTPNPRPRSTTTRSRLGGSLVSGPVQRATGPRRAAGPIRISVAHSHLGSQADLQAPSLEELLQQPIPPPPPLRRGRKRRDTYSVAALDRRSTQIRAQEDERLAADPHEAEAIRFVQDKFSMSLAEDSAGGAWEDVEMGDGGEEEETLYREWVEVTRQTYTSGEGLYARRILQQATTWSLLMDELIPPESRRTFELQVVSWTGLERRVFGAVDRHASPVRILLRHGFLARSPEVPRMAVNIRILEVYHQARLRGYMSLEAWTRVVCDLHGAPYEPSFRRRMADAYDAYTLLLVAVEKRVSQGFGRDTPDWRVKHTCPACSYKLQDEPSLPFSRLLCGDGNNSSKRFAYAGHQDLRVYESDYILPIEHVERFKNDVRSHQTSRQNRRTSREGDPTDGLRPEEGTKIGLDETLGACADKWKPSQARESGQIFQQALAETGHFLTVCRHAFICYSVDMIRSGELAKYSIASLDRLIDIYGADIAFGYDIGYWFYHTWDSDRRAVLGEFIFQNYRQALKIIQTEGPAVGTLLKNLNLTSNDLDQFCLDEKNFFSNLQREPEMDEKAFDYLDVLKLLQSARDDLAASQAQSFNISTPEQWSQGAIQNQGRSNERLHLQKLRKVLELDAIATNSEENLNTERWTPDHPSWVHYSRAAQHQEFQRALDHLESLVVQRLFEMEKVNARGTNYKMRTSIAKALQSRSTAIRTALGNYNPVLDHAFLGEFTILRHGSEASDASRRWMVPQVWEVVVKHLLLKCAREEIRRLDVEVRRVLTAVEDKLQDMQRHVDQIALSGNAALAAKMRSRVEERSSINTRVLKRLQDITRLPGYSGSYVRGVPVSGMYGDAGPGQGTRCDGEEVESPCPERSGALRSTVHGPDASGEEEDCSIQDIEALAHAFAVGVSFPDP</sequence>
<dbReference type="PANTHER" id="PTHR33096">
    <property type="entry name" value="CXC2 DOMAIN-CONTAINING PROTEIN"/>
    <property type="match status" value="1"/>
</dbReference>
<dbReference type="PANTHER" id="PTHR33096:SF1">
    <property type="entry name" value="CXC1-LIKE CYSTEINE CLUSTER ASSOCIATED WITH KDZ TRANSPOSASES DOMAIN-CONTAINING PROTEIN"/>
    <property type="match status" value="1"/>
</dbReference>
<evidence type="ECO:0008006" key="4">
    <source>
        <dbReference type="Google" id="ProtNLM"/>
    </source>
</evidence>
<dbReference type="RefSeq" id="XP_040626257.1">
    <property type="nucleotide sequence ID" value="XM_040770522.1"/>
</dbReference>
<dbReference type="Pfam" id="PF18758">
    <property type="entry name" value="KDZ"/>
    <property type="match status" value="1"/>
</dbReference>
<feature type="compositionally biased region" description="Basic and acidic residues" evidence="1">
    <location>
        <begin position="409"/>
        <end position="425"/>
    </location>
</feature>
<name>M5FUY8_DACPD</name>
<feature type="region of interest" description="Disordered" evidence="1">
    <location>
        <begin position="82"/>
        <end position="104"/>
    </location>
</feature>
<feature type="compositionally biased region" description="Low complexity" evidence="1">
    <location>
        <begin position="30"/>
        <end position="42"/>
    </location>
</feature>
<feature type="region of interest" description="Disordered" evidence="1">
    <location>
        <begin position="396"/>
        <end position="425"/>
    </location>
</feature>
<dbReference type="EMBL" id="JH795870">
    <property type="protein sequence ID" value="EJT99359.1"/>
    <property type="molecule type" value="Genomic_DNA"/>
</dbReference>
<dbReference type="OMA" id="HERWTEN"/>
<evidence type="ECO:0000313" key="2">
    <source>
        <dbReference type="EMBL" id="EJT99359.1"/>
    </source>
</evidence>
<feature type="region of interest" description="Disordered" evidence="1">
    <location>
        <begin position="1"/>
        <end position="60"/>
    </location>
</feature>
<feature type="region of interest" description="Disordered" evidence="1">
    <location>
        <begin position="862"/>
        <end position="903"/>
    </location>
</feature>
<organism evidence="2 3">
    <name type="scientific">Dacryopinax primogenitus (strain DJM 731)</name>
    <name type="common">Brown rot fungus</name>
    <dbReference type="NCBI Taxonomy" id="1858805"/>
    <lineage>
        <taxon>Eukaryota</taxon>
        <taxon>Fungi</taxon>
        <taxon>Dikarya</taxon>
        <taxon>Basidiomycota</taxon>
        <taxon>Agaricomycotina</taxon>
        <taxon>Dacrymycetes</taxon>
        <taxon>Dacrymycetales</taxon>
        <taxon>Dacrymycetaceae</taxon>
        <taxon>Dacryopinax</taxon>
    </lineage>
</organism>
<dbReference type="Proteomes" id="UP000030653">
    <property type="component" value="Unassembled WGS sequence"/>
</dbReference>
<proteinExistence type="predicted"/>
<dbReference type="AlphaFoldDB" id="M5FUY8"/>
<accession>M5FUY8</accession>
<evidence type="ECO:0000313" key="3">
    <source>
        <dbReference type="Proteomes" id="UP000030653"/>
    </source>
</evidence>
<reference evidence="2 3" key="1">
    <citation type="journal article" date="2012" name="Science">
        <title>The Paleozoic origin of enzymatic lignin decomposition reconstructed from 31 fungal genomes.</title>
        <authorList>
            <person name="Floudas D."/>
            <person name="Binder M."/>
            <person name="Riley R."/>
            <person name="Barry K."/>
            <person name="Blanchette R.A."/>
            <person name="Henrissat B."/>
            <person name="Martinez A.T."/>
            <person name="Otillar R."/>
            <person name="Spatafora J.W."/>
            <person name="Yadav J.S."/>
            <person name="Aerts A."/>
            <person name="Benoit I."/>
            <person name="Boyd A."/>
            <person name="Carlson A."/>
            <person name="Copeland A."/>
            <person name="Coutinho P.M."/>
            <person name="de Vries R.P."/>
            <person name="Ferreira P."/>
            <person name="Findley K."/>
            <person name="Foster B."/>
            <person name="Gaskell J."/>
            <person name="Glotzer D."/>
            <person name="Gorecki P."/>
            <person name="Heitman J."/>
            <person name="Hesse C."/>
            <person name="Hori C."/>
            <person name="Igarashi K."/>
            <person name="Jurgens J.A."/>
            <person name="Kallen N."/>
            <person name="Kersten P."/>
            <person name="Kohler A."/>
            <person name="Kuees U."/>
            <person name="Kumar T.K.A."/>
            <person name="Kuo A."/>
            <person name="LaButti K."/>
            <person name="Larrondo L.F."/>
            <person name="Lindquist E."/>
            <person name="Ling A."/>
            <person name="Lombard V."/>
            <person name="Lucas S."/>
            <person name="Lundell T."/>
            <person name="Martin R."/>
            <person name="McLaughlin D.J."/>
            <person name="Morgenstern I."/>
            <person name="Morin E."/>
            <person name="Murat C."/>
            <person name="Nagy L.G."/>
            <person name="Nolan M."/>
            <person name="Ohm R.A."/>
            <person name="Patyshakuliyeva A."/>
            <person name="Rokas A."/>
            <person name="Ruiz-Duenas F.J."/>
            <person name="Sabat G."/>
            <person name="Salamov A."/>
            <person name="Samejima M."/>
            <person name="Schmutz J."/>
            <person name="Slot J.C."/>
            <person name="St John F."/>
            <person name="Stenlid J."/>
            <person name="Sun H."/>
            <person name="Sun S."/>
            <person name="Syed K."/>
            <person name="Tsang A."/>
            <person name="Wiebenga A."/>
            <person name="Young D."/>
            <person name="Pisabarro A."/>
            <person name="Eastwood D.C."/>
            <person name="Martin F."/>
            <person name="Cullen D."/>
            <person name="Grigoriev I.V."/>
            <person name="Hibbett D.S."/>
        </authorList>
    </citation>
    <scope>NUCLEOTIDE SEQUENCE [LARGE SCALE GENOMIC DNA]</scope>
    <source>
        <strain evidence="2 3">DJM-731 SS1</strain>
    </source>
</reference>
<evidence type="ECO:0000256" key="1">
    <source>
        <dbReference type="SAM" id="MobiDB-lite"/>
    </source>
</evidence>
<gene>
    <name evidence="2" type="ORF">DACRYDRAFT_118093</name>
</gene>
<keyword evidence="3" id="KW-1185">Reference proteome</keyword>